<organism evidence="3 5">
    <name type="scientific">Anaerotignum propionicum DSM 1682</name>
    <dbReference type="NCBI Taxonomy" id="991789"/>
    <lineage>
        <taxon>Bacteria</taxon>
        <taxon>Bacillati</taxon>
        <taxon>Bacillota</taxon>
        <taxon>Clostridia</taxon>
        <taxon>Lachnospirales</taxon>
        <taxon>Anaerotignaceae</taxon>
        <taxon>Anaerotignum</taxon>
    </lineage>
</organism>
<name>A0A110A7L7_ANAPI</name>
<dbReference type="Proteomes" id="UP000068026">
    <property type="component" value="Chromosome"/>
</dbReference>
<evidence type="ECO:0008006" key="6">
    <source>
        <dbReference type="Google" id="ProtNLM"/>
    </source>
</evidence>
<feature type="compositionally biased region" description="Polar residues" evidence="1">
    <location>
        <begin position="1"/>
        <end position="10"/>
    </location>
</feature>
<dbReference type="OrthoDB" id="2666821at2"/>
<evidence type="ECO:0000313" key="2">
    <source>
        <dbReference type="EMBL" id="AMJ42333.1"/>
    </source>
</evidence>
<reference evidence="2 4" key="1">
    <citation type="journal article" date="2016" name="Genome Announc.">
        <title>Complete Genome Sequence of the Amino Acid-Fermenting Clostridium propionicum X2 (DSM 1682).</title>
        <authorList>
            <person name="Poehlein A."/>
            <person name="Schlien K."/>
            <person name="Chowdhury N.P."/>
            <person name="Gottschalk G."/>
            <person name="Buckel W."/>
            <person name="Daniel R."/>
        </authorList>
    </citation>
    <scope>NUCLEOTIDE SEQUENCE [LARGE SCALE GENOMIC DNA]</scope>
    <source>
        <strain evidence="2 4">X2</strain>
    </source>
</reference>
<accession>A0A110A7L7</accession>
<reference evidence="3" key="4">
    <citation type="submission" date="2016-11" db="EMBL/GenBank/DDBJ databases">
        <authorList>
            <person name="Varghese N."/>
            <person name="Submissions S."/>
        </authorList>
    </citation>
    <scope>NUCLEOTIDE SEQUENCE</scope>
    <source>
        <strain evidence="3">DSM 1682</strain>
    </source>
</reference>
<dbReference type="Proteomes" id="UP000184204">
    <property type="component" value="Unassembled WGS sequence"/>
</dbReference>
<evidence type="ECO:0000313" key="5">
    <source>
        <dbReference type="Proteomes" id="UP000184204"/>
    </source>
</evidence>
<reference evidence="5" key="3">
    <citation type="submission" date="2016-11" db="EMBL/GenBank/DDBJ databases">
        <authorList>
            <person name="Jaros S."/>
            <person name="Januszkiewicz K."/>
            <person name="Wedrychowicz H."/>
        </authorList>
    </citation>
    <scope>NUCLEOTIDE SEQUENCE [LARGE SCALE GENOMIC DNA]</scope>
    <source>
        <strain evidence="5">DSM 1682</strain>
    </source>
</reference>
<dbReference type="RefSeq" id="WP_066052979.1">
    <property type="nucleotide sequence ID" value="NZ_CP014223.1"/>
</dbReference>
<proteinExistence type="predicted"/>
<dbReference type="EMBL" id="FQUA01000013">
    <property type="protein sequence ID" value="SHE99760.1"/>
    <property type="molecule type" value="Genomic_DNA"/>
</dbReference>
<dbReference type="Pfam" id="PF14265">
    <property type="entry name" value="DUF4355"/>
    <property type="match status" value="1"/>
</dbReference>
<dbReference type="InterPro" id="IPR025580">
    <property type="entry name" value="Gp46"/>
</dbReference>
<feature type="region of interest" description="Disordered" evidence="1">
    <location>
        <begin position="1"/>
        <end position="21"/>
    </location>
</feature>
<dbReference type="EMBL" id="CP014223">
    <property type="protein sequence ID" value="AMJ42333.1"/>
    <property type="molecule type" value="Genomic_DNA"/>
</dbReference>
<evidence type="ECO:0000313" key="4">
    <source>
        <dbReference type="Proteomes" id="UP000068026"/>
    </source>
</evidence>
<evidence type="ECO:0000256" key="1">
    <source>
        <dbReference type="SAM" id="MobiDB-lite"/>
    </source>
</evidence>
<evidence type="ECO:0000313" key="3">
    <source>
        <dbReference type="EMBL" id="SHE99760.1"/>
    </source>
</evidence>
<sequence length="188" mass="21562">MEENTNINVDETQETENTENKTYTQEEVMALLQAEADKRVTQALKKQQKDYEKKLSLSGLDEQQRKQAEKDMEIQELKDKLREFNVMQTKTEITKVLSARGLDARFADLIEIGDDVEEAQSRIDSLDKLFKAAVAKEVQSRIGSNTPKASTTGLEGNITKEQFRKMSMSEQTALYQNNKELYEQLAKM</sequence>
<protein>
    <recommendedName>
        <fullName evidence="6">Phage minor structural protein GP20</fullName>
    </recommendedName>
</protein>
<gene>
    <name evidence="2" type="ORF">CPRO_27870</name>
    <name evidence="3" type="ORF">SAMN02745151_02444</name>
</gene>
<keyword evidence="4" id="KW-1185">Reference proteome</keyword>
<reference evidence="4" key="2">
    <citation type="submission" date="2016-01" db="EMBL/GenBank/DDBJ databases">
        <authorList>
            <person name="Poehlein A."/>
            <person name="Schlien K."/>
            <person name="Gottschalk G."/>
            <person name="Buckel W."/>
            <person name="Daniel R."/>
        </authorList>
    </citation>
    <scope>NUCLEOTIDE SEQUENCE [LARGE SCALE GENOMIC DNA]</scope>
    <source>
        <strain evidence="4">X2</strain>
    </source>
</reference>
<dbReference type="KEGG" id="cpro:CPRO_27870"/>
<dbReference type="AlphaFoldDB" id="A0A110A7L7"/>